<organism evidence="1 2">
    <name type="scientific">Campylobacter gracilis RM3268</name>
    <dbReference type="NCBI Taxonomy" id="553220"/>
    <lineage>
        <taxon>Bacteria</taxon>
        <taxon>Pseudomonadati</taxon>
        <taxon>Campylobacterota</taxon>
        <taxon>Epsilonproteobacteria</taxon>
        <taxon>Campylobacterales</taxon>
        <taxon>Campylobacteraceae</taxon>
        <taxon>Campylobacter</taxon>
    </lineage>
</organism>
<name>C8PGK9_9BACT</name>
<evidence type="ECO:0000313" key="2">
    <source>
        <dbReference type="Proteomes" id="UP000005709"/>
    </source>
</evidence>
<keyword evidence="2" id="KW-1185">Reference proteome</keyword>
<sequence>MRYFICAKNEILSVKGGEILKFKDAISRLNLKFASKARLKI</sequence>
<evidence type="ECO:0000313" key="1">
    <source>
        <dbReference type="EMBL" id="EEV18247.1"/>
    </source>
</evidence>
<proteinExistence type="predicted"/>
<accession>C8PGK9</accession>
<protein>
    <submittedName>
        <fullName evidence="1">Uncharacterized protein</fullName>
    </submittedName>
</protein>
<comment type="caution">
    <text evidence="1">The sequence shown here is derived from an EMBL/GenBank/DDBJ whole genome shotgun (WGS) entry which is preliminary data.</text>
</comment>
<reference evidence="1 2" key="1">
    <citation type="submission" date="2009-07" db="EMBL/GenBank/DDBJ databases">
        <authorList>
            <person name="Madupu R."/>
            <person name="Sebastian Y."/>
            <person name="Durkin A.S."/>
            <person name="Torralba M."/>
            <person name="Methe B."/>
            <person name="Sutton G.G."/>
            <person name="Strausberg R.L."/>
            <person name="Nelson K.E."/>
        </authorList>
    </citation>
    <scope>NUCLEOTIDE SEQUENCE [LARGE SCALE GENOMIC DNA]</scope>
    <source>
        <strain evidence="1 2">RM3268</strain>
    </source>
</reference>
<gene>
    <name evidence="1" type="ORF">CAMGR0001_1005</name>
</gene>
<dbReference type="AlphaFoldDB" id="C8PGK9"/>
<dbReference type="Proteomes" id="UP000005709">
    <property type="component" value="Unassembled WGS sequence"/>
</dbReference>
<dbReference type="EMBL" id="ACYG01000019">
    <property type="protein sequence ID" value="EEV18247.1"/>
    <property type="molecule type" value="Genomic_DNA"/>
</dbReference>